<dbReference type="InterPro" id="IPR011990">
    <property type="entry name" value="TPR-like_helical_dom_sf"/>
</dbReference>
<dbReference type="Gene3D" id="1.25.40.10">
    <property type="entry name" value="Tetratricopeptide repeat domain"/>
    <property type="match status" value="1"/>
</dbReference>
<gene>
    <name evidence="2" type="ORF">AWC38_SpisGene1392</name>
</gene>
<dbReference type="EMBL" id="LSMT01000009">
    <property type="protein sequence ID" value="PFX33787.1"/>
    <property type="molecule type" value="Genomic_DNA"/>
</dbReference>
<dbReference type="Proteomes" id="UP000225706">
    <property type="component" value="Unassembled WGS sequence"/>
</dbReference>
<accession>A0A2B4SZC3</accession>
<feature type="compositionally biased region" description="Polar residues" evidence="1">
    <location>
        <begin position="83"/>
        <end position="97"/>
    </location>
</feature>
<name>A0A2B4SZC3_STYPI</name>
<protein>
    <submittedName>
        <fullName evidence="2">Uncharacterized protein</fullName>
    </submittedName>
</protein>
<evidence type="ECO:0000256" key="1">
    <source>
        <dbReference type="SAM" id="MobiDB-lite"/>
    </source>
</evidence>
<reference evidence="3" key="1">
    <citation type="journal article" date="2017" name="bioRxiv">
        <title>Comparative analysis of the genomes of Stylophora pistillata and Acropora digitifera provides evidence for extensive differences between species of corals.</title>
        <authorList>
            <person name="Voolstra C.R."/>
            <person name="Li Y."/>
            <person name="Liew Y.J."/>
            <person name="Baumgarten S."/>
            <person name="Zoccola D."/>
            <person name="Flot J.-F."/>
            <person name="Tambutte S."/>
            <person name="Allemand D."/>
            <person name="Aranda M."/>
        </authorList>
    </citation>
    <scope>NUCLEOTIDE SEQUENCE [LARGE SCALE GENOMIC DNA]</scope>
</reference>
<keyword evidence="3" id="KW-1185">Reference proteome</keyword>
<evidence type="ECO:0000313" key="3">
    <source>
        <dbReference type="Proteomes" id="UP000225706"/>
    </source>
</evidence>
<organism evidence="2 3">
    <name type="scientific">Stylophora pistillata</name>
    <name type="common">Smooth cauliflower coral</name>
    <dbReference type="NCBI Taxonomy" id="50429"/>
    <lineage>
        <taxon>Eukaryota</taxon>
        <taxon>Metazoa</taxon>
        <taxon>Cnidaria</taxon>
        <taxon>Anthozoa</taxon>
        <taxon>Hexacorallia</taxon>
        <taxon>Scleractinia</taxon>
        <taxon>Astrocoeniina</taxon>
        <taxon>Pocilloporidae</taxon>
        <taxon>Stylophora</taxon>
    </lineage>
</organism>
<dbReference type="OrthoDB" id="5984926at2759"/>
<evidence type="ECO:0000313" key="2">
    <source>
        <dbReference type="EMBL" id="PFX33787.1"/>
    </source>
</evidence>
<sequence>MTEPVSALSNDKKIHPHLEGGIVHGNCESYQRKDATIATDRDEEMRQSQKVLCIKVSGFPIVQTDSNSTLCQVPTCKCCSKNCPTSSDEENGSVTKTQEIEEDSQGTPILGKLSFVLSPMPVIPKRGCMNTSGYIKLMTKLLDLRREGNFVVHEQIIREKLAKKWPEEPVDVDMEASLENARAKAFYYQNDVSGAKRILKRVLKLELQLKNPGILIGRALTLLTPVYRDQGKFGKAMRCKEKAQKVLELQDSQEDKAELYQSYGALLNSLPPSIITRKTRKAEAYQSYELACRYSFSNRGREYISVKMAALFLESCSQAANNNTHICREEVREAKRLLDLAEFCDGTMPLGTKIKHLLLRSDQYCFDQNIAMAIEKAEEAMELIKRHGFELERDSAKKRLSRFDENMNLHLEGEIIYGNYESHHRNTTEKATDQDKEMSIKVSGFPILQIGSNSTLCQVPTCKCCSKTCPTSSDEENDPVTKIQEIEDSRTTPILGKLSFVLSPMPVIPKRGCMNTSVYIELMTELLNLRREGNFVVHEQKIRENLARKSPEEPVDVDMEASLQISRAMAFFFQNNVTGAKRILKHVLKLEPQLKNPGILIGRALNLLTPVYRDQGKFGIAMRCKEKAQKVLELQDSHEDKAELYQSYGALLNSLPTSNITRETRKAEVYQSYELACRYYLDNREREYITVKMAALFLESCSQAANNNTHICREEVRTRYNLRRRSLNCCGNLTAKENHYLDLGSDLEIMATNNTGVCFETERRSNSVIQMATEVIYAQEIQVRATSHPEAFF</sequence>
<dbReference type="AlphaFoldDB" id="A0A2B4SZC3"/>
<proteinExistence type="predicted"/>
<comment type="caution">
    <text evidence="2">The sequence shown here is derived from an EMBL/GenBank/DDBJ whole genome shotgun (WGS) entry which is preliminary data.</text>
</comment>
<feature type="region of interest" description="Disordered" evidence="1">
    <location>
        <begin position="83"/>
        <end position="102"/>
    </location>
</feature>
<dbReference type="SUPFAM" id="SSF48452">
    <property type="entry name" value="TPR-like"/>
    <property type="match status" value="1"/>
</dbReference>